<evidence type="ECO:0000313" key="8">
    <source>
        <dbReference type="Proteomes" id="UP000295244"/>
    </source>
</evidence>
<dbReference type="SUPFAM" id="SSF48264">
    <property type="entry name" value="Cytochrome P450"/>
    <property type="match status" value="1"/>
</dbReference>
<evidence type="ECO:0000256" key="5">
    <source>
        <dbReference type="ARBA" id="ARBA00023004"/>
    </source>
</evidence>
<dbReference type="PANTHER" id="PTHR46696:SF4">
    <property type="entry name" value="BIOTIN BIOSYNTHESIS CYTOCHROME P450"/>
    <property type="match status" value="1"/>
</dbReference>
<dbReference type="CDD" id="cd11033">
    <property type="entry name" value="CYP142-like"/>
    <property type="match status" value="1"/>
</dbReference>
<evidence type="ECO:0000256" key="2">
    <source>
        <dbReference type="ARBA" id="ARBA00022617"/>
    </source>
</evidence>
<keyword evidence="5" id="KW-0408">Iron</keyword>
<keyword evidence="3" id="KW-0479">Metal-binding</keyword>
<organism evidence="7 8">
    <name type="scientific">Rubrobacter taiwanensis</name>
    <dbReference type="NCBI Taxonomy" id="185139"/>
    <lineage>
        <taxon>Bacteria</taxon>
        <taxon>Bacillati</taxon>
        <taxon>Actinomycetota</taxon>
        <taxon>Rubrobacteria</taxon>
        <taxon>Rubrobacterales</taxon>
        <taxon>Rubrobacteraceae</taxon>
        <taxon>Rubrobacter</taxon>
    </lineage>
</organism>
<comment type="caution">
    <text evidence="7">The sequence shown here is derived from an EMBL/GenBank/DDBJ whole genome shotgun (WGS) entry which is preliminary data.</text>
</comment>
<dbReference type="PANTHER" id="PTHR46696">
    <property type="entry name" value="P450, PUTATIVE (EUROFUNG)-RELATED"/>
    <property type="match status" value="1"/>
</dbReference>
<proteinExistence type="inferred from homology"/>
<dbReference type="Proteomes" id="UP000295244">
    <property type="component" value="Unassembled WGS sequence"/>
</dbReference>
<evidence type="ECO:0000256" key="6">
    <source>
        <dbReference type="ARBA" id="ARBA00023033"/>
    </source>
</evidence>
<evidence type="ECO:0000256" key="3">
    <source>
        <dbReference type="ARBA" id="ARBA00022723"/>
    </source>
</evidence>
<keyword evidence="2" id="KW-0349">Heme</keyword>
<evidence type="ECO:0000313" key="7">
    <source>
        <dbReference type="EMBL" id="TCJ15875.1"/>
    </source>
</evidence>
<dbReference type="InterPro" id="IPR036396">
    <property type="entry name" value="Cyt_P450_sf"/>
</dbReference>
<name>A0A4R1BFB5_9ACTN</name>
<evidence type="ECO:0000256" key="1">
    <source>
        <dbReference type="ARBA" id="ARBA00010617"/>
    </source>
</evidence>
<keyword evidence="6" id="KW-0503">Monooxygenase</keyword>
<dbReference type="AlphaFoldDB" id="A0A4R1BFB5"/>
<dbReference type="Pfam" id="PF00067">
    <property type="entry name" value="p450"/>
    <property type="match status" value="1"/>
</dbReference>
<dbReference type="FunFam" id="1.10.630.10:FF:000018">
    <property type="entry name" value="Cytochrome P450 monooxygenase"/>
    <property type="match status" value="1"/>
</dbReference>
<sequence length="414" mass="47743">MTRVVETVPLEEIDLSDPDAFVERVPHEWFRTLRREAPVFFNPEPDGPGFWVISRYEDIREVHRRWEIYSSEIGGTSLEDLEPDQIEARKSMIDLDPPRHDEIRRLIRGRFSPRSVKEWEDQVRRVAREVIEAALPKGEFDFVREISSEIPMRIFADILGVPQEERRYIIEIGDHLLGNQDPEFARPPEKPEHRLLPFSSPAALELFRIGRALAAERRKNPRDDIITQMAFGGLTQREFDVNFVLLATAGNETTRHTITHGLLALIENPDQLERLRRDPSLYPSAAEEMLRWATPVHHFRRTTTRETELAGTKIPAGAKVTTWFTSGNRDETVFEKADVFDVGREPSRHRGHMTFGPGGKHFCLGAHLARMEVRVTFEELIPRLKAVELAGPVDRLRSNFFNGIKRMPVRVEAV</sequence>
<dbReference type="GO" id="GO:0020037">
    <property type="term" value="F:heme binding"/>
    <property type="evidence" value="ECO:0007669"/>
    <property type="project" value="InterPro"/>
</dbReference>
<comment type="similarity">
    <text evidence="1">Belongs to the cytochrome P450 family.</text>
</comment>
<protein>
    <submittedName>
        <fullName evidence="7">Cytochrome P450</fullName>
    </submittedName>
</protein>
<evidence type="ECO:0000256" key="4">
    <source>
        <dbReference type="ARBA" id="ARBA00023002"/>
    </source>
</evidence>
<dbReference type="GO" id="GO:0008395">
    <property type="term" value="F:steroid hydroxylase activity"/>
    <property type="evidence" value="ECO:0007669"/>
    <property type="project" value="TreeGrafter"/>
</dbReference>
<dbReference type="Gene3D" id="1.10.630.10">
    <property type="entry name" value="Cytochrome P450"/>
    <property type="match status" value="1"/>
</dbReference>
<dbReference type="GO" id="GO:0005506">
    <property type="term" value="F:iron ion binding"/>
    <property type="evidence" value="ECO:0007669"/>
    <property type="project" value="InterPro"/>
</dbReference>
<gene>
    <name evidence="7" type="ORF">E0L93_11495</name>
</gene>
<dbReference type="OrthoDB" id="5241086at2"/>
<dbReference type="RefSeq" id="WP_132692050.1">
    <property type="nucleotide sequence ID" value="NZ_SKBU01000020.1"/>
</dbReference>
<reference evidence="7 8" key="1">
    <citation type="submission" date="2019-03" db="EMBL/GenBank/DDBJ databases">
        <title>Whole genome sequence of a novel Rubrobacter taiwanensis strain, isolated from Yellowstone National Park.</title>
        <authorList>
            <person name="Freed S."/>
            <person name="Ramaley R.F."/>
            <person name="Kyndt J.A."/>
        </authorList>
    </citation>
    <scope>NUCLEOTIDE SEQUENCE [LARGE SCALE GENOMIC DNA]</scope>
    <source>
        <strain evidence="7 8">Yellowstone</strain>
    </source>
</reference>
<dbReference type="EMBL" id="SKBU01000020">
    <property type="protein sequence ID" value="TCJ15875.1"/>
    <property type="molecule type" value="Genomic_DNA"/>
</dbReference>
<keyword evidence="4" id="KW-0560">Oxidoreductase</keyword>
<dbReference type="GO" id="GO:0036199">
    <property type="term" value="F:cholest-4-en-3-one 26-monooxygenase activity"/>
    <property type="evidence" value="ECO:0007669"/>
    <property type="project" value="TreeGrafter"/>
</dbReference>
<dbReference type="InterPro" id="IPR002397">
    <property type="entry name" value="Cyt_P450_B"/>
</dbReference>
<accession>A0A4R1BFB5</accession>
<dbReference type="InterPro" id="IPR001128">
    <property type="entry name" value="Cyt_P450"/>
</dbReference>
<dbReference type="PRINTS" id="PR00359">
    <property type="entry name" value="BP450"/>
</dbReference>
<dbReference type="GO" id="GO:0006707">
    <property type="term" value="P:cholesterol catabolic process"/>
    <property type="evidence" value="ECO:0007669"/>
    <property type="project" value="TreeGrafter"/>
</dbReference>
<keyword evidence="8" id="KW-1185">Reference proteome</keyword>